<dbReference type="AlphaFoldDB" id="A0A2T8KV99"/>
<dbReference type="Gramene" id="PVH66094">
    <property type="protein sequence ID" value="PVH66094"/>
    <property type="gene ID" value="PAHAL_1G146000"/>
</dbReference>
<dbReference type="Proteomes" id="UP000243499">
    <property type="component" value="Chromosome 1"/>
</dbReference>
<name>A0A2T8KV99_9POAL</name>
<sequence length="67" mass="7496">MCHSQMLACVNNKIIEGYRIGKAYLIAPKELLAGRGEGASSPAQSREPAEITRRKEYGRYDSLNLLR</sequence>
<organism evidence="1">
    <name type="scientific">Panicum hallii</name>
    <dbReference type="NCBI Taxonomy" id="206008"/>
    <lineage>
        <taxon>Eukaryota</taxon>
        <taxon>Viridiplantae</taxon>
        <taxon>Streptophyta</taxon>
        <taxon>Embryophyta</taxon>
        <taxon>Tracheophyta</taxon>
        <taxon>Spermatophyta</taxon>
        <taxon>Magnoliopsida</taxon>
        <taxon>Liliopsida</taxon>
        <taxon>Poales</taxon>
        <taxon>Poaceae</taxon>
        <taxon>PACMAD clade</taxon>
        <taxon>Panicoideae</taxon>
        <taxon>Panicodae</taxon>
        <taxon>Paniceae</taxon>
        <taxon>Panicinae</taxon>
        <taxon>Panicum</taxon>
        <taxon>Panicum sect. Panicum</taxon>
    </lineage>
</organism>
<protein>
    <submittedName>
        <fullName evidence="1">Uncharacterized protein</fullName>
    </submittedName>
</protein>
<reference evidence="1" key="1">
    <citation type="submission" date="2018-04" db="EMBL/GenBank/DDBJ databases">
        <title>WGS assembly of Panicum hallii.</title>
        <authorList>
            <person name="Lovell J."/>
            <person name="Jenkins J."/>
            <person name="Lowry D."/>
            <person name="Mamidi S."/>
            <person name="Sreedasyam A."/>
            <person name="Weng X."/>
            <person name="Barry K."/>
            <person name="Bonette J."/>
            <person name="Campitelli B."/>
            <person name="Daum C."/>
            <person name="Gordon S."/>
            <person name="Gould B."/>
            <person name="Lipzen A."/>
            <person name="Macqueen A."/>
            <person name="Palacio-Mejia J."/>
            <person name="Plott C."/>
            <person name="Shakirov E."/>
            <person name="Shu S."/>
            <person name="Yoshinaga Y."/>
            <person name="Zane M."/>
            <person name="Rokhsar D."/>
            <person name="Grimwood J."/>
            <person name="Schmutz J."/>
            <person name="Juenger T."/>
        </authorList>
    </citation>
    <scope>NUCLEOTIDE SEQUENCE [LARGE SCALE GENOMIC DNA]</scope>
    <source>
        <strain evidence="1">FIL2</strain>
    </source>
</reference>
<gene>
    <name evidence="1" type="ORF">PAHAL_1G146000</name>
</gene>
<evidence type="ECO:0000313" key="1">
    <source>
        <dbReference type="EMBL" id="PVH66094.1"/>
    </source>
</evidence>
<accession>A0A2T8KV99</accession>
<dbReference type="EMBL" id="CM008046">
    <property type="protein sequence ID" value="PVH66094.1"/>
    <property type="molecule type" value="Genomic_DNA"/>
</dbReference>
<proteinExistence type="predicted"/>